<name>A0A1I7A6Z3_9BURK</name>
<evidence type="ECO:0000313" key="10">
    <source>
        <dbReference type="Proteomes" id="UP000198844"/>
    </source>
</evidence>
<dbReference type="PANTHER" id="PTHR45527:SF1">
    <property type="entry name" value="FATTY ACID SYNTHASE"/>
    <property type="match status" value="1"/>
</dbReference>
<dbReference type="InterPro" id="IPR040097">
    <property type="entry name" value="FAAL/FAAC"/>
</dbReference>
<feature type="region of interest" description="Disordered" evidence="7">
    <location>
        <begin position="1933"/>
        <end position="1954"/>
    </location>
</feature>
<evidence type="ECO:0000256" key="3">
    <source>
        <dbReference type="ARBA" id="ARBA00022450"/>
    </source>
</evidence>
<dbReference type="Gene3D" id="3.40.50.980">
    <property type="match status" value="2"/>
</dbReference>
<dbReference type="CDD" id="cd05930">
    <property type="entry name" value="A_NRPS"/>
    <property type="match status" value="2"/>
</dbReference>
<dbReference type="Gene3D" id="3.40.50.12780">
    <property type="entry name" value="N-terminal domain of ligase-like"/>
    <property type="match status" value="4"/>
</dbReference>
<proteinExistence type="inferred from homology"/>
<evidence type="ECO:0000256" key="1">
    <source>
        <dbReference type="ARBA" id="ARBA00001957"/>
    </source>
</evidence>
<dbReference type="InterPro" id="IPR009081">
    <property type="entry name" value="PP-bd_ACP"/>
</dbReference>
<comment type="cofactor">
    <cofactor evidence="1">
        <name>pantetheine 4'-phosphate</name>
        <dbReference type="ChEBI" id="CHEBI:47942"/>
    </cofactor>
</comment>
<dbReference type="InterPro" id="IPR020845">
    <property type="entry name" value="AMP-binding_CS"/>
</dbReference>
<dbReference type="FunFam" id="3.40.50.12780:FF:000013">
    <property type="entry name" value="Long-chain-fatty-acid--AMP ligase FadD32"/>
    <property type="match status" value="1"/>
</dbReference>
<feature type="domain" description="Carrier" evidence="8">
    <location>
        <begin position="882"/>
        <end position="957"/>
    </location>
</feature>
<evidence type="ECO:0000259" key="8">
    <source>
        <dbReference type="PROSITE" id="PS50075"/>
    </source>
</evidence>
<dbReference type="InterPro" id="IPR036736">
    <property type="entry name" value="ACP-like_sf"/>
</dbReference>
<dbReference type="SMART" id="SM00823">
    <property type="entry name" value="PKS_PP"/>
    <property type="match status" value="4"/>
</dbReference>
<keyword evidence="3" id="KW-0596">Phosphopantetheine</keyword>
<dbReference type="Pfam" id="PF00668">
    <property type="entry name" value="Condensation"/>
    <property type="match status" value="5"/>
</dbReference>
<dbReference type="SUPFAM" id="SSF52777">
    <property type="entry name" value="CoA-dependent acyltransferases"/>
    <property type="match status" value="10"/>
</dbReference>
<protein>
    <submittedName>
        <fullName evidence="9">Non-ribosomal peptide synthase domain TIGR01720/amino acid adenylation domain-containing protein</fullName>
    </submittedName>
</protein>
<reference evidence="9 10" key="1">
    <citation type="submission" date="2016-10" db="EMBL/GenBank/DDBJ databases">
        <authorList>
            <person name="de Groot N.N."/>
        </authorList>
    </citation>
    <scope>NUCLEOTIDE SEQUENCE [LARGE SCALE GENOMIC DNA]</scope>
    <source>
        <strain evidence="9 10">LMG 27731</strain>
    </source>
</reference>
<dbReference type="GO" id="GO:0003824">
    <property type="term" value="F:catalytic activity"/>
    <property type="evidence" value="ECO:0007669"/>
    <property type="project" value="InterPro"/>
</dbReference>
<feature type="compositionally biased region" description="Low complexity" evidence="7">
    <location>
        <begin position="3821"/>
        <end position="3835"/>
    </location>
</feature>
<dbReference type="Pfam" id="PF00501">
    <property type="entry name" value="AMP-binding"/>
    <property type="match status" value="5"/>
</dbReference>
<dbReference type="Pfam" id="PF13193">
    <property type="entry name" value="AMP-binding_C"/>
    <property type="match status" value="3"/>
</dbReference>
<dbReference type="CDD" id="cd05931">
    <property type="entry name" value="FAAL"/>
    <property type="match status" value="1"/>
</dbReference>
<dbReference type="NCBIfam" id="TIGR01733">
    <property type="entry name" value="AA-adenyl-dom"/>
    <property type="match status" value="4"/>
</dbReference>
<feature type="domain" description="Carrier" evidence="8">
    <location>
        <begin position="4597"/>
        <end position="4671"/>
    </location>
</feature>
<feature type="domain" description="Carrier" evidence="8">
    <location>
        <begin position="1953"/>
        <end position="2027"/>
    </location>
</feature>
<dbReference type="RefSeq" id="WP_093633367.1">
    <property type="nucleotide sequence ID" value="NZ_FPBH01000003.1"/>
</dbReference>
<evidence type="ECO:0000256" key="4">
    <source>
        <dbReference type="ARBA" id="ARBA00022553"/>
    </source>
</evidence>
<dbReference type="InterPro" id="IPR006162">
    <property type="entry name" value="Ppantetheine_attach_site"/>
</dbReference>
<dbReference type="EMBL" id="FPBH01000003">
    <property type="protein sequence ID" value="SFT70702.1"/>
    <property type="molecule type" value="Genomic_DNA"/>
</dbReference>
<dbReference type="PROSITE" id="PS50075">
    <property type="entry name" value="CARRIER"/>
    <property type="match status" value="5"/>
</dbReference>
<sequence length="5780" mass="623114">MQPEKDPVRPNLESDTIDVSDWCSRIILGRRVGASTFDRALPDWLPASYERLRADVMDPGYPCFFGTQAEKRGEMFYSWVDGKDISSLPDTMAAFAELATLPQYEKNNIAIFFEPDTQPLSHEAYHDAFWHTLQYLHDRDPDPKVGQQLDPSHPDWEFSFAGLETFVVCACPSFGARHSRNLGPGMVLLFQPRAVFVDKVTNRAISTQARSEVRRRLNIWDEVPPHADLGYFGDTDNREWKQYFLPDDETPNFGACPFLRRNPGLMQAAIESNQHGGTQAAPPASTLTSAHSAVAKPPATLLDALAGHLERQPGQIAIRFLADGERDERTLTYRELDTRARELAATLRSHAAPGDRAMLLLPSGLDYPVAFLACLHAGIAAVPVYPPEPTQAQQFERLLAILDDAQPRLLLTDLAHADAVHALADEYAQPGSEAVTPLTLPVDDPMRSNAATSNAPIDIDGTTIAFLQYTSGSTSTAKGVMVSHANLVANERAISAAMAFTPADTMVSWLPLFHDMGLIGGLIAPLFGGFPLVLMTPQHFLEAPIRWLKAIAAYRGTVSGGPNFAFQLCADRVRAAQLEGIALDSWRVAFCGAEPIRAETLSQFAGHFAAQGFDANALFPCYGLAEATLLVSGAEPGKGMTVRHVAPQALSEGALNTTGEGVVLVSCGRVPQAHSVRVVESGSHAVLDDGRIGEIWVSGPSVATGYWQNPQASAETFVTGDAPAERWLRTGDLGCVLDGELFVTGRVKDLIIVRGQNTYPQDVEAMLAKRVERVRKGRIIAFAATENGTEGIGIAAEVSHAVAKADPTELFAQINRAIAETHGEPASVILLLAPGKLPRTSSGKLRRSACAAGWRERSLPTVAVYRRAGDVGATLARAPYRAPASALEHSLAGVWEAVFGHARVGIDDDFFDLGGDSLKAARLTARIGETFGVVPPVRLVFEARTVALQASWLAQQNASASAATLVQTDATGTHAGVVATGATFPLSPAQEGLYFEWKLDPASTAYHVSGAVRARGALDAARLHDALAQVCASHDALRVRFDEHDGVPHQVCSAAPRFDWHVADVTSFDAASREAHLQDHLIAVAHAPFDLREDALLRATLVRVGPDEHVLQLTMHHIVADAWSFKLVVESLFQCYEGREASPGAQTSTYFASIEHARRVLSATRSDEQLAYWRAQLGDTRAEIILSGARRDATRASAGARVTRRLPAECIARAGHLARNHGVTLPMTLMAAFAALLYRYGGQTDIRIGVPLNSRRDAATESTIGYFVNTIVVRVALAGALSFDALLRRTRDALLDAQANQDVPFHRVVAALQPHRERGQTPLFQTVFNFDQVDWRDALHSTTLQLQRFEHGAEATPFDLALNLARDDNGVQIAFDFPVDLFDGETVEQLADAYLAIVAQAVEGASLDVRDFVLHQPAATHADSQHTLAAGTAETAEAVPLPVTVQFAHAANTHPQRIALECDAQQLSYGALDRWSDQLAQRLLEAGIGADACVGLCVERSPALIAALLSIWKAGAAFVPLDPVYPAERLRHMLDDARVRMVVGDSACLGGLADVFSACATLDIDAAPILDLSQPVRHFATSHPEQLAYVIYTSGSTGMPKGVAISHGALARHLADFIATYAITEHDCQLQSSTINFDVALHEMLPALMRGGRVVMRGPQAWDLATLSQRLIDSRVTFARMPTAYWQQWLQTPPARESLSALRQITVGGEALPGDALARWNAGPLRGIHVDNLYGPTETTVACLYRRTGPADVEQPIVQIGVPFPSRSAQVVDADGNAVPVGAVGELCIGGTTLARGYIGQAALTAERFVPDPHGVPGSRCYRSGDLCRRRADGGFDFLGRIDRQIKLRGFRIEPGEIEAMLRQCEGVRDAAVEARSKDGHLRLIGYVAGADSLNLGALRDTLEARLPAHMVPAVLMQLATLPLMLNGKVDRSALPDPKESSGHGEGELAARAPRNQQEAELLAIWRAVLGTDAIGIDDNFFAIGGDSILSLQVVARAAQRGLHFNLKQFYAQPVIARLAQLPPSAESGSASALALPAERHVPLPLTPIQAWFFERFPHGESHWNQTVALRVQGELDAALVAQALHAVVVAHDALRLKFFRDAHGWQQQVQASASVPDAGALLDVIDVDGGTESPQWPERLLAIGTPLQQSLDIEAGRLIKAAYVRLRGEGRLLLTIHHLAVDGMSWRVLLESFQLAYEQLAQQQPVTLSGGLPWSAWVALQQSAPEAAALDAEYASWQRMLAAQCLRETALPDDKKAALVSGSPAWQAKQADEQRRVRDSATHTLQLSAELTSTLLRDAPFAARTTTETLLLAALSASLGQWSGADGALLSLEGHGREFHSSDPQDVQTSTYESRSAAHDTSRTVGWFTTRYPAWFDLRSDPLVAATRTLRAIPSRGVNWHHMRERFAEAIARPQISFNYLGRFDQSLPQTGALAGVLSFALDEPLGAAIADHTPLEYALDINAWVSNGRLTATLRYDPAQISPDVAQALATDFEAQLAALAARSMKGDVPLDTADFPLARLDQPALDALRLDAANVQDIYPATPLQKGLLFHALMDDGHGLYVNQLRLTLAGPLDRDALREAWAAALARHDILRTRFVVPAGADPLQLVQRSAALPFVEYDWSDCDPAQYERDLQVWCDADRQRGFDPAHAPLLRLALFTRPDGCHDLVRTIHHALLDGWSSAQLLGEIADDYVARVAGQPLPQPEVLPYRRYVEWLSAQTPPRDWWLAQLARHPEPATLLQHQPLAAGATREHGASLTLTQQLGEALVARVREAAQRHRVTVNTLVQAAWALVLARRGNRRHVAFGSTVAGRPTQLQGAGRMVGLFINSLPVWIEVPAAQRVSTWLSTLHTAQAERHQAEHTSLADLQHWSGKSGDALFDSLLVFENYPVDAALRGRFGSLSVSRVESTERTHYPLTMLVSNDAQGRVVWLADGARITMPLLSRLADDWRDVLAALSDADDPAVGNIMPRGNVAAEASREVLRRVAGHRFQPIGARLAAQAARKPAAPALGCEGDALSYAALDAWSNRIGRRLKSLGARAEQRIGLCVERSNALVAGLYGITKTGAAYVPLDPHHPPHRLRRILDDAGIDLVVTDDASATRLADCLAGRTLVRVSDVHNEASQGWPQPVEPQQAAYVIYTSGSTGEPKGVCVTHASLDRLLASVAAHLDFDDSDVWLSVTTLSFDIAGLELHLPLTRGARVELASRDTVLDGARLLRLMQQSGATVMQATPAGWRMLLDSEARAGLVLRGPLQALCGGEALPADLAAALLERGMTLSNMYGPTETTIWSSMAPVTSAAPITLGEALHDTALRVLDPDGLPTPPGAVGELCIGGDNLARGYLGRAALTAASFVPDPFGAPGARLYRSGDLCRRRDDGGLDYLGRLDQQLKLRGHRIEPAEIEAALRTLDEVRDAAVVLRHDGDAPHLVAYVVCADGHVADHTQWRSALAERLPAALIPSAWVVLDALPLTSSGKLDRRSLPAPAADTATLIAPRNALEAQLLTIWRALLPSAALGVTTDFFAAGGDSIVSLRMVGAALNAGLALTPKQVFQHPTIEQLARVATPVEQAAANAPNPAATPTNPPPDETLDAALSDALQLTETQRAALQDLCIATPLQQGLISLAQRSARDPYYLQRVFELNGPFAADAFVSAWQSAIDRHPALRTDFRWDGLDAPVQLVRKHAAVDVRSLDWRHLSEGDARDALATQWREVQARGFDFAQTSHAQLLLIERGTQCRWFVWRFHHAQLDGWSIGLVLRDVLQAYDAALSRTSSIPTPNAAPAFSHYVRWLEQQNRDGDALAQWRPLLADWSRTPLPLAASSHAPHIPHASHADASLPDSADHGQPLEHTVRLPQALTAQAEQFARAAGVTLNTLIQGAWAWLLSRHANRREVSFGVTVSGRGDGWPGAGDTVGLFINTLPLSVELPPAMTVHAWLAALQSRNLALQELAQTPLAQLQREITGAAGEPLFESIFVFENYPLDASLRTPLVHGLAIERLATGADGHAHDGRNHFPLSLIAVPGDELTLTLAAQSQRFDGATVRRLLAQLQQALAMFTANAARALGALHLPSDAQITGSAKDITSARSTPETAASAAWQGGLLKRIAQHAHSQPTAIALHDETRTLDWATLWRLSGALAARLAAAGVRTETTVAVVLPRRAELIVAMLAVWRAGGVYAPFDPAAPGERLGWQIRDAEAHCLIADADADWRPDNVALVACTPECESMPGAASATLPTPAALPADLAAYLIYTSGSTGSPKGVLVSHRSLAAYTEALLARLPDGIRSAAYLSTPAADLGHSTLMAALWSGWTLQLIDDRRAFDADAYADWCRTHPADLLKIAPSHLEGLLHAADAHAVLPKRALLLGGEASSRALLERVSLLQPECAILGHYGPTESTVGIMTSERGADDGLPLGRPLDHARVYLLDPDGHPALPGARGEIHAGGVALARGYRQQAALTAGRFVPDPFVPGARVYRTGDQARRLDDGQLEFLGRVDDQLKIRGYRVEPAEVAAQLRALPGVRDAVVIGRADSQQRMRLIGYAVGNRLDAEQLRDALAARLPAALVPAVICLLDALPLTRNGKIDRTALPEPVEHRSADASAAPETPLQHALLDVWRQVLCQAALGIDDNFFMAGGDSISAFQVVAQARRAGLVFTSRELFARPTVRALCAVVQVGPAGVDGPSTAAVVPLDAHALAALGFDPLQVQDAYPATAMQQGLLFHSLAQPDSRNGNGGSGGMYVTQRRLTLAGSLDITRLQAVWHRAVARHDILRTRFEWRDDDAWQVVERAVELPFGVYGAGAETAAAYETRLAAWMHDDLARGFDLARAPLMRVDLFARPDGAHDLIWTTHHALIDGWSAARLLAEIGEGYRGSDASGAPEVSLNNSRAEPVQRATPYRAYVEWLAAQPDARAWWSAAAAACEDPATLTTSVAGPAVPQPGAYRLDRELGAARDARLRAAASTFGITLNTLMQSAWALLLARHGNREQVAFGTTVSGRPESLDGAEQMLGLFINSLPVWASVPGAEDVGGWLRRMQTQSVEMRRHEHTPLAQLQRWVGRSGDALFDSLFVFENYPLDAALDALNIAGDNDTGDGLRVSAVQSIGRTHYPLTLMVVPQPALKLEWEWDGLRLDQPGVERLSLGYVELLDQLATCAEAEADAAPRRLRSLTVSSPKREAVPLARYTFVPVSQRIAQTGARRPDAVALTGEQESLTYRELLDRASAIAQRLLRDGVQRDTCVAVCVARGPALLAAMLGVWQAGAAYLPVDPSYPPERIAAMLEDAQVLHVLADAATVTDQHSPALFAGRQVVELAAVRHASHSGHRTHTLPALHPDQLAYVIYTSGSTGRPKGVGVTHGALDRLLASVDLRPGLRDDDLWLSESAPVFDISLLEFCLPLVRGVPLELVSSQTARDGIALAARLEASRATVFQATPSGWRMLLEAGWRADLSVPHRPLLGLSGGEPLHPDLAAALIARGVALWNLYGPTETTIYSAGAQVFTAQPITHGDPLPDTVLRVIDSHGLAVPDGGLGELCIGGRNLARGYLRRPALTAERFVPDPDGAPGTRLYRTGDLCRLRDDGRPEPLGRLDQQVKLRGYRIEPGEIEAALCACDGVKNAAVAIRGEGAQQRLIGYITGTADTRVLGTRLARSLPAHMLPSAIVTLDALPLTPSGKLDRRALPEPAWQDDDTPVVTPRSPREAALLDIWQTVLGHPVASVTVNFFEAGGDSISGVRVAARINQMVARNVPLAMLFRHPTIRGLADYLDADDAQADAAQSGAATLSQLLADLE</sequence>
<dbReference type="InterPro" id="IPR042099">
    <property type="entry name" value="ANL_N_sf"/>
</dbReference>
<evidence type="ECO:0000256" key="2">
    <source>
        <dbReference type="ARBA" id="ARBA00006432"/>
    </source>
</evidence>
<dbReference type="SUPFAM" id="SSF56801">
    <property type="entry name" value="Acetyl-CoA synthetase-like"/>
    <property type="match status" value="5"/>
</dbReference>
<feature type="domain" description="Carrier" evidence="8">
    <location>
        <begin position="5684"/>
        <end position="5759"/>
    </location>
</feature>
<organism evidence="9 10">
    <name type="scientific">Paraburkholderia aspalathi</name>
    <dbReference type="NCBI Taxonomy" id="1324617"/>
    <lineage>
        <taxon>Bacteria</taxon>
        <taxon>Pseudomonadati</taxon>
        <taxon>Pseudomonadota</taxon>
        <taxon>Betaproteobacteria</taxon>
        <taxon>Burkholderiales</taxon>
        <taxon>Burkholderiaceae</taxon>
        <taxon>Paraburkholderia</taxon>
    </lineage>
</organism>
<dbReference type="InterPro" id="IPR014988">
    <property type="entry name" value="Uncharacterised_YqcI/YcgG"/>
</dbReference>
<dbReference type="InterPro" id="IPR010071">
    <property type="entry name" value="AA_adenyl_dom"/>
</dbReference>
<dbReference type="PROSITE" id="PS00455">
    <property type="entry name" value="AMP_BINDING"/>
    <property type="match status" value="5"/>
</dbReference>
<comment type="similarity">
    <text evidence="2">Belongs to the ATP-dependent AMP-binding enzyme family.</text>
</comment>
<keyword evidence="6" id="KW-0443">Lipid metabolism</keyword>
<dbReference type="GO" id="GO:0071766">
    <property type="term" value="P:Actinobacterium-type cell wall biogenesis"/>
    <property type="evidence" value="ECO:0007669"/>
    <property type="project" value="UniProtKB-ARBA"/>
</dbReference>
<dbReference type="InterPro" id="IPR020806">
    <property type="entry name" value="PKS_PP-bd"/>
</dbReference>
<dbReference type="GO" id="GO:0031177">
    <property type="term" value="F:phosphopantetheine binding"/>
    <property type="evidence" value="ECO:0007669"/>
    <property type="project" value="InterPro"/>
</dbReference>
<dbReference type="Gene3D" id="1.10.1200.10">
    <property type="entry name" value="ACP-like"/>
    <property type="match status" value="4"/>
</dbReference>
<dbReference type="OrthoDB" id="6297021at2"/>
<dbReference type="GO" id="GO:0044550">
    <property type="term" value="P:secondary metabolite biosynthetic process"/>
    <property type="evidence" value="ECO:0007669"/>
    <property type="project" value="TreeGrafter"/>
</dbReference>
<dbReference type="Pfam" id="PF08892">
    <property type="entry name" value="YqcI_YcgG"/>
    <property type="match status" value="1"/>
</dbReference>
<dbReference type="SUPFAM" id="SSF47336">
    <property type="entry name" value="ACP-like"/>
    <property type="match status" value="5"/>
</dbReference>
<accession>A0A1I7A6Z3</accession>
<dbReference type="InterPro" id="IPR000873">
    <property type="entry name" value="AMP-dep_synth/lig_dom"/>
</dbReference>
<evidence type="ECO:0000256" key="7">
    <source>
        <dbReference type="SAM" id="MobiDB-lite"/>
    </source>
</evidence>
<dbReference type="GO" id="GO:0043041">
    <property type="term" value="P:amino acid activation for nonribosomal peptide biosynthetic process"/>
    <property type="evidence" value="ECO:0007669"/>
    <property type="project" value="TreeGrafter"/>
</dbReference>
<dbReference type="InterPro" id="IPR023213">
    <property type="entry name" value="CAT-like_dom_sf"/>
</dbReference>
<feature type="compositionally biased region" description="Basic and acidic residues" evidence="7">
    <location>
        <begin position="1933"/>
        <end position="1949"/>
    </location>
</feature>
<dbReference type="FunFam" id="1.10.1200.10:FF:000005">
    <property type="entry name" value="Nonribosomal peptide synthetase 1"/>
    <property type="match status" value="1"/>
</dbReference>
<dbReference type="Gene3D" id="3.30.559.30">
    <property type="entry name" value="Nonribosomal peptide synthetase, condensation domain"/>
    <property type="match status" value="5"/>
</dbReference>
<dbReference type="GO" id="GO:0006631">
    <property type="term" value="P:fatty acid metabolic process"/>
    <property type="evidence" value="ECO:0007669"/>
    <property type="project" value="UniProtKB-KW"/>
</dbReference>
<dbReference type="PROSITE" id="PS00012">
    <property type="entry name" value="PHOSPHOPANTETHEINE"/>
    <property type="match status" value="4"/>
</dbReference>
<dbReference type="Gene3D" id="3.30.300.30">
    <property type="match status" value="5"/>
</dbReference>
<dbReference type="GO" id="GO:0005737">
    <property type="term" value="C:cytoplasm"/>
    <property type="evidence" value="ECO:0007669"/>
    <property type="project" value="TreeGrafter"/>
</dbReference>
<dbReference type="Pfam" id="PF00550">
    <property type="entry name" value="PP-binding"/>
    <property type="match status" value="5"/>
</dbReference>
<feature type="region of interest" description="Disordered" evidence="7">
    <location>
        <begin position="273"/>
        <end position="292"/>
    </location>
</feature>
<dbReference type="InterPro" id="IPR045851">
    <property type="entry name" value="AMP-bd_C_sf"/>
</dbReference>
<evidence type="ECO:0000256" key="5">
    <source>
        <dbReference type="ARBA" id="ARBA00022832"/>
    </source>
</evidence>
<dbReference type="InterPro" id="IPR001242">
    <property type="entry name" value="Condensation_dom"/>
</dbReference>
<keyword evidence="5" id="KW-0276">Fatty acid metabolism</keyword>
<dbReference type="Gene3D" id="3.30.559.10">
    <property type="entry name" value="Chloramphenicol acetyltransferase-like domain"/>
    <property type="match status" value="5"/>
</dbReference>
<dbReference type="InterPro" id="IPR025110">
    <property type="entry name" value="AMP-bd_C"/>
</dbReference>
<evidence type="ECO:0000313" key="9">
    <source>
        <dbReference type="EMBL" id="SFT70702.1"/>
    </source>
</evidence>
<dbReference type="PANTHER" id="PTHR45527">
    <property type="entry name" value="NONRIBOSOMAL PEPTIDE SYNTHETASE"/>
    <property type="match status" value="1"/>
</dbReference>
<evidence type="ECO:0000256" key="6">
    <source>
        <dbReference type="ARBA" id="ARBA00023098"/>
    </source>
</evidence>
<gene>
    <name evidence="9" type="ORF">SAMN05192563_1003131</name>
</gene>
<dbReference type="Proteomes" id="UP000198844">
    <property type="component" value="Unassembled WGS sequence"/>
</dbReference>
<dbReference type="FunFam" id="3.40.50.980:FF:000001">
    <property type="entry name" value="Non-ribosomal peptide synthetase"/>
    <property type="match status" value="3"/>
</dbReference>
<dbReference type="NCBIfam" id="NF003417">
    <property type="entry name" value="PRK04813.1"/>
    <property type="match status" value="5"/>
</dbReference>
<dbReference type="Gene3D" id="3.40.50.1820">
    <property type="entry name" value="alpha/beta hydrolase"/>
    <property type="match status" value="1"/>
</dbReference>
<dbReference type="CDD" id="cd19531">
    <property type="entry name" value="LCL_NRPS-like"/>
    <property type="match status" value="1"/>
</dbReference>
<dbReference type="GO" id="GO:0008610">
    <property type="term" value="P:lipid biosynthetic process"/>
    <property type="evidence" value="ECO:0007669"/>
    <property type="project" value="InterPro"/>
</dbReference>
<feature type="domain" description="Carrier" evidence="8">
    <location>
        <begin position="3494"/>
        <end position="3568"/>
    </location>
</feature>
<feature type="region of interest" description="Disordered" evidence="7">
    <location>
        <begin position="3821"/>
        <end position="3845"/>
    </location>
</feature>
<dbReference type="Gene3D" id="2.30.38.10">
    <property type="entry name" value="Luciferase, Domain 3"/>
    <property type="match status" value="1"/>
</dbReference>
<dbReference type="CDD" id="cd19543">
    <property type="entry name" value="DCL_NRPS"/>
    <property type="match status" value="1"/>
</dbReference>
<dbReference type="InterPro" id="IPR029058">
    <property type="entry name" value="AB_hydrolase_fold"/>
</dbReference>
<keyword evidence="4" id="KW-0597">Phosphoprotein</keyword>